<dbReference type="AlphaFoldDB" id="S3CH78"/>
<organism evidence="2 3">
    <name type="scientific">Ophiostoma piceae (strain UAMH 11346)</name>
    <name type="common">Sap stain fungus</name>
    <dbReference type="NCBI Taxonomy" id="1262450"/>
    <lineage>
        <taxon>Eukaryota</taxon>
        <taxon>Fungi</taxon>
        <taxon>Dikarya</taxon>
        <taxon>Ascomycota</taxon>
        <taxon>Pezizomycotina</taxon>
        <taxon>Sordariomycetes</taxon>
        <taxon>Sordariomycetidae</taxon>
        <taxon>Ophiostomatales</taxon>
        <taxon>Ophiostomataceae</taxon>
        <taxon>Ophiostoma</taxon>
    </lineage>
</organism>
<evidence type="ECO:0000259" key="1">
    <source>
        <dbReference type="Pfam" id="PF03795"/>
    </source>
</evidence>
<keyword evidence="3" id="KW-1185">Reference proteome</keyword>
<proteinExistence type="predicted"/>
<dbReference type="InterPro" id="IPR011008">
    <property type="entry name" value="Dimeric_a/b-barrel"/>
</dbReference>
<feature type="domain" description="YCII-related" evidence="1">
    <location>
        <begin position="53"/>
        <end position="140"/>
    </location>
</feature>
<dbReference type="eggNOG" id="ENOG502S8X0">
    <property type="taxonomic scope" value="Eukaryota"/>
</dbReference>
<evidence type="ECO:0000313" key="3">
    <source>
        <dbReference type="Proteomes" id="UP000016923"/>
    </source>
</evidence>
<dbReference type="InterPro" id="IPR051807">
    <property type="entry name" value="Sec-metab_biosynth-assoc"/>
</dbReference>
<dbReference type="HOGENOM" id="CLU_110355_2_0_1"/>
<dbReference type="OrthoDB" id="5519740at2759"/>
<dbReference type="VEuPathDB" id="FungiDB:F503_08204"/>
<dbReference type="Gene3D" id="3.30.70.1060">
    <property type="entry name" value="Dimeric alpha+beta barrel"/>
    <property type="match status" value="1"/>
</dbReference>
<dbReference type="Pfam" id="PF03795">
    <property type="entry name" value="YCII"/>
    <property type="match status" value="1"/>
</dbReference>
<dbReference type="PANTHER" id="PTHR33606">
    <property type="entry name" value="PROTEIN YCII"/>
    <property type="match status" value="1"/>
</dbReference>
<dbReference type="InterPro" id="IPR005545">
    <property type="entry name" value="YCII"/>
</dbReference>
<gene>
    <name evidence="2" type="ORF">F503_08204</name>
</gene>
<dbReference type="EMBL" id="KE148155">
    <property type="protein sequence ID" value="EPE05673.1"/>
    <property type="molecule type" value="Genomic_DNA"/>
</dbReference>
<dbReference type="Proteomes" id="UP000016923">
    <property type="component" value="Unassembled WGS sequence"/>
</dbReference>
<reference evidence="2 3" key="1">
    <citation type="journal article" date="2013" name="BMC Genomics">
        <title>The genome and transcriptome of the pine saprophyte Ophiostoma piceae, and a comparison with the bark beetle-associated pine pathogen Grosmannia clavigera.</title>
        <authorList>
            <person name="Haridas S."/>
            <person name="Wang Y."/>
            <person name="Lim L."/>
            <person name="Massoumi Alamouti S."/>
            <person name="Jackman S."/>
            <person name="Docking R."/>
            <person name="Robertson G."/>
            <person name="Birol I."/>
            <person name="Bohlmann J."/>
            <person name="Breuil C."/>
        </authorList>
    </citation>
    <scope>NUCLEOTIDE SEQUENCE [LARGE SCALE GENOMIC DNA]</scope>
    <source>
        <strain evidence="2 3">UAMH 11346</strain>
    </source>
</reference>
<evidence type="ECO:0000313" key="2">
    <source>
        <dbReference type="EMBL" id="EPE05673.1"/>
    </source>
</evidence>
<protein>
    <submittedName>
        <fullName evidence="2">Dimeric alpha-beta barrel</fullName>
    </submittedName>
</protein>
<sequence length="158" mass="17284">MAANILRPFPSSLAHTSSLLKASPVFASATRAASRNNSFFRTMSSSAPAKAEWLAVIPDKPNALAKRLEVRPIHFANLEATRKTGAMKFGGAILSDTPSDPADPNTFDFKGSSLILEAASKAEVIEFLKTDVYYKEGVWDVENAQVYYLKTALREQFP</sequence>
<dbReference type="SUPFAM" id="SSF54909">
    <property type="entry name" value="Dimeric alpha+beta barrel"/>
    <property type="match status" value="1"/>
</dbReference>
<accession>S3CH78</accession>
<dbReference type="PANTHER" id="PTHR33606:SF3">
    <property type="entry name" value="PROTEIN YCII"/>
    <property type="match status" value="1"/>
</dbReference>
<dbReference type="OMA" id="ESGNWKM"/>
<name>S3CH78_OPHP1</name>